<evidence type="ECO:0000313" key="3">
    <source>
        <dbReference type="EMBL" id="RPB22132.1"/>
    </source>
</evidence>
<dbReference type="InParanoid" id="A0A3N4LL80"/>
<evidence type="ECO:0000313" key="4">
    <source>
        <dbReference type="Proteomes" id="UP000267821"/>
    </source>
</evidence>
<proteinExistence type="predicted"/>
<keyword evidence="2" id="KW-0472">Membrane</keyword>
<dbReference type="Proteomes" id="UP000267821">
    <property type="component" value="Unassembled WGS sequence"/>
</dbReference>
<dbReference type="EMBL" id="ML121554">
    <property type="protein sequence ID" value="RPB22132.1"/>
    <property type="molecule type" value="Genomic_DNA"/>
</dbReference>
<organism evidence="3 4">
    <name type="scientific">Terfezia boudieri ATCC MYA-4762</name>
    <dbReference type="NCBI Taxonomy" id="1051890"/>
    <lineage>
        <taxon>Eukaryota</taxon>
        <taxon>Fungi</taxon>
        <taxon>Dikarya</taxon>
        <taxon>Ascomycota</taxon>
        <taxon>Pezizomycotina</taxon>
        <taxon>Pezizomycetes</taxon>
        <taxon>Pezizales</taxon>
        <taxon>Pezizaceae</taxon>
        <taxon>Terfezia</taxon>
    </lineage>
</organism>
<keyword evidence="2" id="KW-0812">Transmembrane</keyword>
<feature type="region of interest" description="Disordered" evidence="1">
    <location>
        <begin position="86"/>
        <end position="118"/>
    </location>
</feature>
<feature type="transmembrane region" description="Helical" evidence="2">
    <location>
        <begin position="38"/>
        <end position="60"/>
    </location>
</feature>
<feature type="transmembrane region" description="Helical" evidence="2">
    <location>
        <begin position="12"/>
        <end position="32"/>
    </location>
</feature>
<gene>
    <name evidence="3" type="ORF">L211DRAFT_350422</name>
</gene>
<accession>A0A3N4LL80</accession>
<evidence type="ECO:0000256" key="1">
    <source>
        <dbReference type="SAM" id="MobiDB-lite"/>
    </source>
</evidence>
<protein>
    <submittedName>
        <fullName evidence="3">Uncharacterized protein</fullName>
    </submittedName>
</protein>
<keyword evidence="4" id="KW-1185">Reference proteome</keyword>
<evidence type="ECO:0000256" key="2">
    <source>
        <dbReference type="SAM" id="Phobius"/>
    </source>
</evidence>
<sequence>MHFLFLLSLRIHMIGCNDWWGLNLFLFLFLFFFRIGDYLVLVLGTTYILLCFFFFLRLSVGEILPLNKHKKVSGFIYTLRSGLVGSKHRKKKKKKKRRGIENKFSSIQGLPNRNGIFT</sequence>
<name>A0A3N4LL80_9PEZI</name>
<feature type="compositionally biased region" description="Basic residues" evidence="1">
    <location>
        <begin position="86"/>
        <end position="98"/>
    </location>
</feature>
<keyword evidence="2" id="KW-1133">Transmembrane helix</keyword>
<dbReference type="AlphaFoldDB" id="A0A3N4LL80"/>
<reference evidence="3 4" key="1">
    <citation type="journal article" date="2018" name="Nat. Ecol. Evol.">
        <title>Pezizomycetes genomes reveal the molecular basis of ectomycorrhizal truffle lifestyle.</title>
        <authorList>
            <person name="Murat C."/>
            <person name="Payen T."/>
            <person name="Noel B."/>
            <person name="Kuo A."/>
            <person name="Morin E."/>
            <person name="Chen J."/>
            <person name="Kohler A."/>
            <person name="Krizsan K."/>
            <person name="Balestrini R."/>
            <person name="Da Silva C."/>
            <person name="Montanini B."/>
            <person name="Hainaut M."/>
            <person name="Levati E."/>
            <person name="Barry K.W."/>
            <person name="Belfiori B."/>
            <person name="Cichocki N."/>
            <person name="Clum A."/>
            <person name="Dockter R.B."/>
            <person name="Fauchery L."/>
            <person name="Guy J."/>
            <person name="Iotti M."/>
            <person name="Le Tacon F."/>
            <person name="Lindquist E.A."/>
            <person name="Lipzen A."/>
            <person name="Malagnac F."/>
            <person name="Mello A."/>
            <person name="Molinier V."/>
            <person name="Miyauchi S."/>
            <person name="Poulain J."/>
            <person name="Riccioni C."/>
            <person name="Rubini A."/>
            <person name="Sitrit Y."/>
            <person name="Splivallo R."/>
            <person name="Traeger S."/>
            <person name="Wang M."/>
            <person name="Zifcakova L."/>
            <person name="Wipf D."/>
            <person name="Zambonelli A."/>
            <person name="Paolocci F."/>
            <person name="Nowrousian M."/>
            <person name="Ottonello S."/>
            <person name="Baldrian P."/>
            <person name="Spatafora J.W."/>
            <person name="Henrissat B."/>
            <person name="Nagy L.G."/>
            <person name="Aury J.M."/>
            <person name="Wincker P."/>
            <person name="Grigoriev I.V."/>
            <person name="Bonfante P."/>
            <person name="Martin F.M."/>
        </authorList>
    </citation>
    <scope>NUCLEOTIDE SEQUENCE [LARGE SCALE GENOMIC DNA]</scope>
    <source>
        <strain evidence="3 4">ATCC MYA-4762</strain>
    </source>
</reference>
<feature type="compositionally biased region" description="Polar residues" evidence="1">
    <location>
        <begin position="103"/>
        <end position="118"/>
    </location>
</feature>